<dbReference type="InterPro" id="IPR018392">
    <property type="entry name" value="LysM"/>
</dbReference>
<gene>
    <name evidence="5" type="ORF">HNR31_000004</name>
</gene>
<evidence type="ECO:0000259" key="4">
    <source>
        <dbReference type="PROSITE" id="PS51782"/>
    </source>
</evidence>
<dbReference type="Pfam" id="PF01476">
    <property type="entry name" value="LysM"/>
    <property type="match status" value="1"/>
</dbReference>
<reference evidence="5 6" key="1">
    <citation type="submission" date="2020-07" db="EMBL/GenBank/DDBJ databases">
        <title>Genomic Encyclopedia of Type Strains, Phase IV (KMG-IV): sequencing the most valuable type-strain genomes for metagenomic binning, comparative biology and taxonomic classification.</title>
        <authorList>
            <person name="Goeker M."/>
        </authorList>
    </citation>
    <scope>NUCLEOTIDE SEQUENCE [LARGE SCALE GENOMIC DNA]</scope>
    <source>
        <strain evidence="5 6">DSM 15730</strain>
    </source>
</reference>
<feature type="transmembrane region" description="Helical" evidence="3">
    <location>
        <begin position="56"/>
        <end position="77"/>
    </location>
</feature>
<dbReference type="RefSeq" id="WP_181554219.1">
    <property type="nucleotide sequence ID" value="NZ_JACDUT010000001.1"/>
</dbReference>
<dbReference type="PROSITE" id="PS51782">
    <property type="entry name" value="LYSM"/>
    <property type="match status" value="1"/>
</dbReference>
<evidence type="ECO:0000256" key="1">
    <source>
        <dbReference type="SAM" id="Coils"/>
    </source>
</evidence>
<keyword evidence="3" id="KW-0472">Membrane</keyword>
<evidence type="ECO:0000313" key="5">
    <source>
        <dbReference type="EMBL" id="MBA2873252.1"/>
    </source>
</evidence>
<dbReference type="InterPro" id="IPR036779">
    <property type="entry name" value="LysM_dom_sf"/>
</dbReference>
<dbReference type="CDD" id="cd00118">
    <property type="entry name" value="LysM"/>
    <property type="match status" value="1"/>
</dbReference>
<dbReference type="SUPFAM" id="SSF54106">
    <property type="entry name" value="LysM domain"/>
    <property type="match status" value="1"/>
</dbReference>
<accession>A0A7V9Z3B8</accession>
<protein>
    <submittedName>
        <fullName evidence="5">LysM repeat protein</fullName>
    </submittedName>
</protein>
<evidence type="ECO:0000313" key="6">
    <source>
        <dbReference type="Proteomes" id="UP000523087"/>
    </source>
</evidence>
<keyword evidence="3" id="KW-0812">Transmembrane</keyword>
<keyword evidence="1" id="KW-0175">Coiled coil</keyword>
<dbReference type="EMBL" id="JACDUT010000001">
    <property type="protein sequence ID" value="MBA2873252.1"/>
    <property type="molecule type" value="Genomic_DNA"/>
</dbReference>
<proteinExistence type="predicted"/>
<evidence type="ECO:0000256" key="2">
    <source>
        <dbReference type="SAM" id="MobiDB-lite"/>
    </source>
</evidence>
<dbReference type="Proteomes" id="UP000523087">
    <property type="component" value="Unassembled WGS sequence"/>
</dbReference>
<comment type="caution">
    <text evidence="5">The sequence shown here is derived from an EMBL/GenBank/DDBJ whole genome shotgun (WGS) entry which is preliminary data.</text>
</comment>
<feature type="domain" description="LysM" evidence="4">
    <location>
        <begin position="143"/>
        <end position="189"/>
    </location>
</feature>
<feature type="coiled-coil region" evidence="1">
    <location>
        <begin position="3"/>
        <end position="30"/>
    </location>
</feature>
<keyword evidence="6" id="KW-1185">Reference proteome</keyword>
<feature type="region of interest" description="Disordered" evidence="2">
    <location>
        <begin position="101"/>
        <end position="142"/>
    </location>
</feature>
<dbReference type="SMART" id="SM00257">
    <property type="entry name" value="LysM"/>
    <property type="match status" value="1"/>
</dbReference>
<name>A0A7V9Z3B8_9BACL</name>
<feature type="compositionally biased region" description="Basic and acidic residues" evidence="2">
    <location>
        <begin position="116"/>
        <end position="127"/>
    </location>
</feature>
<evidence type="ECO:0000256" key="3">
    <source>
        <dbReference type="SAM" id="Phobius"/>
    </source>
</evidence>
<dbReference type="AlphaFoldDB" id="A0A7V9Z3B8"/>
<keyword evidence="3" id="KW-1133">Transmembrane helix</keyword>
<dbReference type="Gene3D" id="3.10.350.10">
    <property type="entry name" value="LysM domain"/>
    <property type="match status" value="1"/>
</dbReference>
<sequence length="196" mass="22831">MEQQNAYDQAEHLRNQVNDWKQRIDEQDALSLPPRSEVHKQKQTKKRVKWKLKYPVIRLLTLFFILLPISILSIYYLHDDKPSLHVVTMDTNSSYEPIDIVNQEEEQVPPVKQTKVSKEKQTEKEQSETGSSSRSTGKKEDVITHTVQENETLFSIAMKYYQSAEGMDIIKKWNHLESSQLHKGQVLQIPLVDTGK</sequence>
<organism evidence="5 6">
    <name type="scientific">Thermaerobacillus caldiproteolyticus</name>
    <dbReference type="NCBI Taxonomy" id="247480"/>
    <lineage>
        <taxon>Bacteria</taxon>
        <taxon>Bacillati</taxon>
        <taxon>Bacillota</taxon>
        <taxon>Bacilli</taxon>
        <taxon>Bacillales</taxon>
        <taxon>Anoxybacillaceae</taxon>
        <taxon>Thermaerobacillus</taxon>
    </lineage>
</organism>